<comment type="caution">
    <text evidence="2">The sequence shown here is derived from an EMBL/GenBank/DDBJ whole genome shotgun (WGS) entry which is preliminary data.</text>
</comment>
<dbReference type="EMBL" id="LXMA01000012">
    <property type="protein sequence ID" value="OAT73497.1"/>
    <property type="molecule type" value="Genomic_DNA"/>
</dbReference>
<dbReference type="Proteomes" id="UP000078290">
    <property type="component" value="Unassembled WGS sequence"/>
</dbReference>
<dbReference type="InterPro" id="IPR019076">
    <property type="entry name" value="Spore_lipoprot_YhcN/YlaJ-like"/>
</dbReference>
<dbReference type="GO" id="GO:0030435">
    <property type="term" value="P:sporulation resulting in formation of a cellular spore"/>
    <property type="evidence" value="ECO:0007669"/>
    <property type="project" value="InterPro"/>
</dbReference>
<evidence type="ECO:0000256" key="1">
    <source>
        <dbReference type="SAM" id="MobiDB-lite"/>
    </source>
</evidence>
<evidence type="ECO:0000313" key="2">
    <source>
        <dbReference type="EMBL" id="OAT73497.1"/>
    </source>
</evidence>
<dbReference type="AlphaFoldDB" id="A0A1B7KTW2"/>
<protein>
    <recommendedName>
        <fullName evidence="4">YhcN/YlaJ family sporulation lipoprotein</fullName>
    </recommendedName>
</protein>
<proteinExistence type="predicted"/>
<dbReference type="Pfam" id="PF09580">
    <property type="entry name" value="Spore_YhcN_YlaJ"/>
    <property type="match status" value="1"/>
</dbReference>
<dbReference type="InterPro" id="IPR014247">
    <property type="entry name" value="Spore_lipoprot_YhcN/YlaJ"/>
</dbReference>
<dbReference type="PROSITE" id="PS51257">
    <property type="entry name" value="PROKAR_LIPOPROTEIN"/>
    <property type="match status" value="1"/>
</dbReference>
<evidence type="ECO:0008006" key="4">
    <source>
        <dbReference type="Google" id="ProtNLM"/>
    </source>
</evidence>
<feature type="region of interest" description="Disordered" evidence="1">
    <location>
        <begin position="27"/>
        <end position="47"/>
    </location>
</feature>
<sequence>MNWSRHLFIAICIGLLSGCNFGNNEGARDADRSPVRVKNTADEKTADKSGQEIAHRLASLAKRVPNVNDATALVVGKYAIVGIDVDANIDASRVGTIKYSVAETLQKDPYGANAIIIADPDLYTRLKNIVNQVDNGRPVQALMNEIADIVGRVMPEVPSDLFETTPPEPTEQNDSQLNQREEKQLHHRQEKQSNEYLNKSK</sequence>
<reference evidence="3" key="1">
    <citation type="submission" date="2016-05" db="EMBL/GenBank/DDBJ databases">
        <authorList>
            <person name="Wang W."/>
            <person name="Zhu L."/>
        </authorList>
    </citation>
    <scope>NUCLEOTIDE SEQUENCE [LARGE SCALE GENOMIC DNA]</scope>
    <source>
        <strain evidence="3">W-2</strain>
    </source>
</reference>
<dbReference type="OrthoDB" id="2381329at2"/>
<name>A0A1B7KTW2_PARTM</name>
<gene>
    <name evidence="2" type="ORF">A7K69_05825</name>
</gene>
<feature type="region of interest" description="Disordered" evidence="1">
    <location>
        <begin position="158"/>
        <end position="201"/>
    </location>
</feature>
<dbReference type="RefSeq" id="WP_064551156.1">
    <property type="nucleotide sequence ID" value="NZ_LXMA01000012.1"/>
</dbReference>
<organism evidence="2 3">
    <name type="scientific">Parageobacillus thermoglucosidasius</name>
    <name type="common">Geobacillus thermoglucosidasius</name>
    <dbReference type="NCBI Taxonomy" id="1426"/>
    <lineage>
        <taxon>Bacteria</taxon>
        <taxon>Bacillati</taxon>
        <taxon>Bacillota</taxon>
        <taxon>Bacilli</taxon>
        <taxon>Bacillales</taxon>
        <taxon>Anoxybacillaceae</taxon>
        <taxon>Parageobacillus</taxon>
    </lineage>
</organism>
<evidence type="ECO:0000313" key="3">
    <source>
        <dbReference type="Proteomes" id="UP000078290"/>
    </source>
</evidence>
<dbReference type="NCBIfam" id="TIGR02898">
    <property type="entry name" value="spore_YhcN_YlaJ"/>
    <property type="match status" value="1"/>
</dbReference>
<accession>A0A1B7KTW2</accession>